<gene>
    <name evidence="1" type="ORF">QC818_11460</name>
</gene>
<sequence>MAACLVTPPSLAADRGTNFTWLDPGLKEIRDRLPDPESVRFHDLYFHSGTGLLPYICGEVVYRDAPGEAFRRQRFVSYGEPHMVFLEDEVGSFASIWGAVCH</sequence>
<comment type="caution">
    <text evidence="1">The sequence shown here is derived from an EMBL/GenBank/DDBJ whole genome shotgun (WGS) entry which is preliminary data.</text>
</comment>
<dbReference type="RefSeq" id="WP_309652999.1">
    <property type="nucleotide sequence ID" value="NZ_JARWAK010000009.1"/>
</dbReference>
<dbReference type="Proteomes" id="UP001264519">
    <property type="component" value="Unassembled WGS sequence"/>
</dbReference>
<reference evidence="1 2" key="1">
    <citation type="submission" date="2023-04" db="EMBL/GenBank/DDBJ databases">
        <title>A long-awaited taxogenomic arrangement of the family Halomonadaceae.</title>
        <authorList>
            <person name="De La Haba R."/>
            <person name="Chuvochina M."/>
            <person name="Wittouck S."/>
            <person name="Arahal D.R."/>
            <person name="Sanchez-Porro C."/>
            <person name="Hugenholtz P."/>
            <person name="Ventosa A."/>
        </authorList>
    </citation>
    <scope>NUCLEOTIDE SEQUENCE [LARGE SCALE GENOMIC DNA]</scope>
    <source>
        <strain evidence="1 2">DSM 23530</strain>
    </source>
</reference>
<organism evidence="1 2">
    <name type="scientific">Halomonas koreensis</name>
    <dbReference type="NCBI Taxonomy" id="245385"/>
    <lineage>
        <taxon>Bacteria</taxon>
        <taxon>Pseudomonadati</taxon>
        <taxon>Pseudomonadota</taxon>
        <taxon>Gammaproteobacteria</taxon>
        <taxon>Oceanospirillales</taxon>
        <taxon>Halomonadaceae</taxon>
        <taxon>Halomonas</taxon>
    </lineage>
</organism>
<accession>A0ABU1G401</accession>
<dbReference type="EMBL" id="JARWAK010000009">
    <property type="protein sequence ID" value="MDR5867406.1"/>
    <property type="molecule type" value="Genomic_DNA"/>
</dbReference>
<evidence type="ECO:0000313" key="1">
    <source>
        <dbReference type="EMBL" id="MDR5867406.1"/>
    </source>
</evidence>
<keyword evidence="2" id="KW-1185">Reference proteome</keyword>
<protein>
    <submittedName>
        <fullName evidence="1">Uncharacterized protein</fullName>
    </submittedName>
</protein>
<proteinExistence type="predicted"/>
<evidence type="ECO:0000313" key="2">
    <source>
        <dbReference type="Proteomes" id="UP001264519"/>
    </source>
</evidence>
<name>A0ABU1G401_9GAMM</name>